<evidence type="ECO:0000313" key="8">
    <source>
        <dbReference type="Proteomes" id="UP000275408"/>
    </source>
</evidence>
<comment type="caution">
    <text evidence="7">The sequence shown here is derived from an EMBL/GenBank/DDBJ whole genome shotgun (WGS) entry which is preliminary data.</text>
</comment>
<dbReference type="InterPro" id="IPR006612">
    <property type="entry name" value="THAP_Znf"/>
</dbReference>
<evidence type="ECO:0000256" key="1">
    <source>
        <dbReference type="ARBA" id="ARBA00022723"/>
    </source>
</evidence>
<keyword evidence="4 5" id="KW-0238">DNA-binding</keyword>
<dbReference type="SMART" id="SM00692">
    <property type="entry name" value="DM3"/>
    <property type="match status" value="1"/>
</dbReference>
<accession>A0A3M6V2I5</accession>
<name>A0A3M6V2I5_POCDA</name>
<dbReference type="OrthoDB" id="5982248at2759"/>
<gene>
    <name evidence="7" type="ORF">pdam_00019314</name>
</gene>
<dbReference type="GO" id="GO:0008270">
    <property type="term" value="F:zinc ion binding"/>
    <property type="evidence" value="ECO:0007669"/>
    <property type="project" value="UniProtKB-KW"/>
</dbReference>
<reference evidence="7 8" key="1">
    <citation type="journal article" date="2018" name="Sci. Rep.">
        <title>Comparative analysis of the Pocillopora damicornis genome highlights role of immune system in coral evolution.</title>
        <authorList>
            <person name="Cunning R."/>
            <person name="Bay R.A."/>
            <person name="Gillette P."/>
            <person name="Baker A.C."/>
            <person name="Traylor-Knowles N."/>
        </authorList>
    </citation>
    <scope>NUCLEOTIDE SEQUENCE [LARGE SCALE GENOMIC DNA]</scope>
    <source>
        <strain evidence="7">RSMAS</strain>
        <tissue evidence="7">Whole animal</tissue>
    </source>
</reference>
<evidence type="ECO:0000313" key="7">
    <source>
        <dbReference type="EMBL" id="RMX60009.1"/>
    </source>
</evidence>
<evidence type="ECO:0000256" key="4">
    <source>
        <dbReference type="ARBA" id="ARBA00023125"/>
    </source>
</evidence>
<organism evidence="7 8">
    <name type="scientific">Pocillopora damicornis</name>
    <name type="common">Cauliflower coral</name>
    <name type="synonym">Millepora damicornis</name>
    <dbReference type="NCBI Taxonomy" id="46731"/>
    <lineage>
        <taxon>Eukaryota</taxon>
        <taxon>Metazoa</taxon>
        <taxon>Cnidaria</taxon>
        <taxon>Anthozoa</taxon>
        <taxon>Hexacorallia</taxon>
        <taxon>Scleractinia</taxon>
        <taxon>Astrocoeniina</taxon>
        <taxon>Pocilloporidae</taxon>
        <taxon>Pocillopora</taxon>
    </lineage>
</organism>
<protein>
    <recommendedName>
        <fullName evidence="6">THAP-type domain-containing protein</fullName>
    </recommendedName>
</protein>
<dbReference type="Pfam" id="PF05485">
    <property type="entry name" value="THAP"/>
    <property type="match status" value="1"/>
</dbReference>
<dbReference type="SMART" id="SM00980">
    <property type="entry name" value="THAP"/>
    <property type="match status" value="1"/>
</dbReference>
<evidence type="ECO:0000256" key="3">
    <source>
        <dbReference type="ARBA" id="ARBA00022833"/>
    </source>
</evidence>
<evidence type="ECO:0000256" key="2">
    <source>
        <dbReference type="ARBA" id="ARBA00022771"/>
    </source>
</evidence>
<proteinExistence type="predicted"/>
<dbReference type="PANTHER" id="PTHR46927">
    <property type="entry name" value="AGAP005574-PA"/>
    <property type="match status" value="1"/>
</dbReference>
<dbReference type="GO" id="GO:0003677">
    <property type="term" value="F:DNA binding"/>
    <property type="evidence" value="ECO:0007669"/>
    <property type="project" value="UniProtKB-UniRule"/>
</dbReference>
<keyword evidence="8" id="KW-1185">Reference proteome</keyword>
<evidence type="ECO:0000259" key="6">
    <source>
        <dbReference type="PROSITE" id="PS50950"/>
    </source>
</evidence>
<dbReference type="PROSITE" id="PS50950">
    <property type="entry name" value="ZF_THAP"/>
    <property type="match status" value="1"/>
</dbReference>
<dbReference type="SUPFAM" id="SSF57716">
    <property type="entry name" value="Glucocorticoid receptor-like (DNA-binding domain)"/>
    <property type="match status" value="1"/>
</dbReference>
<keyword evidence="2 5" id="KW-0863">Zinc-finger</keyword>
<dbReference type="AlphaFoldDB" id="A0A3M6V2I5"/>
<dbReference type="EMBL" id="RCHS01000249">
    <property type="protein sequence ID" value="RMX60009.1"/>
    <property type="molecule type" value="Genomic_DNA"/>
</dbReference>
<keyword evidence="3" id="KW-0862">Zinc</keyword>
<dbReference type="Proteomes" id="UP000275408">
    <property type="component" value="Unassembled WGS sequence"/>
</dbReference>
<dbReference type="PANTHER" id="PTHR46927:SF3">
    <property type="entry name" value="THAP-TYPE DOMAIN-CONTAINING PROTEIN"/>
    <property type="match status" value="1"/>
</dbReference>
<feature type="domain" description="THAP-type" evidence="6">
    <location>
        <begin position="1"/>
        <end position="92"/>
    </location>
</feature>
<keyword evidence="1" id="KW-0479">Metal-binding</keyword>
<dbReference type="InterPro" id="IPR052224">
    <property type="entry name" value="THAP_domain_protein"/>
</dbReference>
<evidence type="ECO:0000256" key="5">
    <source>
        <dbReference type="PROSITE-ProRule" id="PRU00309"/>
    </source>
</evidence>
<sequence>MPSACIATGCTNISTSRRKRWVSFYRLPLEDKELLQKWLVNLRRTRLPLRLDRSYVCSDHFEPECFGRDIKAELMDQRPKPPLLEGSVPTLFSHNNFRSKVKKRVVSEERKKRKEKDEILKELLGPHFYMKPSAPLNTQVVKRESPMEFENIDGEFSIQSLLPEFARAYNNDTCTDNDQTRTICENDVGISHKQIATDTESDLSTVNEQARTETENDVCTSHQKHPTGTQDVFALPSICNGQEPNGTMITYNVNTTQGQTEKWVIVLIKCKEGTRVNMNFGHNINRQNKPSTSETSCQTEEELAGEIKPSMVSVETQWDKGDFLPNLELVQRDHTYSNTKRVSKKKRS</sequence>